<evidence type="ECO:0000313" key="2">
    <source>
        <dbReference type="Proteomes" id="UP001596067"/>
    </source>
</evidence>
<dbReference type="RefSeq" id="WP_313761962.1">
    <property type="nucleotide sequence ID" value="NZ_JBHSOD010000072.1"/>
</dbReference>
<dbReference type="Proteomes" id="UP001596067">
    <property type="component" value="Unassembled WGS sequence"/>
</dbReference>
<comment type="caution">
    <text evidence="1">The sequence shown here is derived from an EMBL/GenBank/DDBJ whole genome shotgun (WGS) entry which is preliminary data.</text>
</comment>
<sequence>MPTRVQLDGERGAAWEIVDEFSADQRSRRRALGAARALSWLLEYSATPP</sequence>
<protein>
    <submittedName>
        <fullName evidence="1">Uncharacterized protein</fullName>
    </submittedName>
</protein>
<proteinExistence type="predicted"/>
<reference evidence="2" key="1">
    <citation type="journal article" date="2019" name="Int. J. Syst. Evol. Microbiol.">
        <title>The Global Catalogue of Microorganisms (GCM) 10K type strain sequencing project: providing services to taxonomists for standard genome sequencing and annotation.</title>
        <authorList>
            <consortium name="The Broad Institute Genomics Platform"/>
            <consortium name="The Broad Institute Genome Sequencing Center for Infectious Disease"/>
            <person name="Wu L."/>
            <person name="Ma J."/>
        </authorList>
    </citation>
    <scope>NUCLEOTIDE SEQUENCE [LARGE SCALE GENOMIC DNA]</scope>
    <source>
        <strain evidence="2">CGMCC 4.1469</strain>
    </source>
</reference>
<accession>A0ABW1F6T7</accession>
<keyword evidence="2" id="KW-1185">Reference proteome</keyword>
<organism evidence="1 2">
    <name type="scientific">Kitasatospora aburaviensis</name>
    <dbReference type="NCBI Taxonomy" id="67265"/>
    <lineage>
        <taxon>Bacteria</taxon>
        <taxon>Bacillati</taxon>
        <taxon>Actinomycetota</taxon>
        <taxon>Actinomycetes</taxon>
        <taxon>Kitasatosporales</taxon>
        <taxon>Streptomycetaceae</taxon>
        <taxon>Kitasatospora</taxon>
    </lineage>
</organism>
<dbReference type="EMBL" id="JBHSOD010000072">
    <property type="protein sequence ID" value="MFC5890086.1"/>
    <property type="molecule type" value="Genomic_DNA"/>
</dbReference>
<evidence type="ECO:0000313" key="1">
    <source>
        <dbReference type="EMBL" id="MFC5890086.1"/>
    </source>
</evidence>
<gene>
    <name evidence="1" type="ORF">ACFP0N_34495</name>
</gene>
<name>A0ABW1F6T7_9ACTN</name>